<dbReference type="PANTHER" id="PTHR43677:SF4">
    <property type="entry name" value="QUINONE OXIDOREDUCTASE-LIKE PROTEIN 2"/>
    <property type="match status" value="1"/>
</dbReference>
<reference evidence="4" key="1">
    <citation type="submission" date="2016-06" db="EMBL/GenBank/DDBJ databases">
        <authorList>
            <person name="Varghese N."/>
            <person name="Submissions Spin"/>
        </authorList>
    </citation>
    <scope>NUCLEOTIDE SEQUENCE [LARGE SCALE GENOMIC DNA]</scope>
    <source>
        <strain evidence="4">DSM 44983</strain>
    </source>
</reference>
<dbReference type="SUPFAM" id="SSF50129">
    <property type="entry name" value="GroES-like"/>
    <property type="match status" value="1"/>
</dbReference>
<feature type="compositionally biased region" description="Pro residues" evidence="1">
    <location>
        <begin position="1"/>
        <end position="12"/>
    </location>
</feature>
<feature type="domain" description="Enoyl reductase (ER)" evidence="2">
    <location>
        <begin position="41"/>
        <end position="350"/>
    </location>
</feature>
<dbReference type="RefSeq" id="WP_231932648.1">
    <property type="nucleotide sequence ID" value="NZ_LT607752.1"/>
</dbReference>
<dbReference type="InterPro" id="IPR020843">
    <property type="entry name" value="ER"/>
</dbReference>
<dbReference type="PANTHER" id="PTHR43677">
    <property type="entry name" value="SHORT-CHAIN DEHYDROGENASE/REDUCTASE"/>
    <property type="match status" value="1"/>
</dbReference>
<organism evidence="3 4">
    <name type="scientific">Micromonospora rifamycinica</name>
    <dbReference type="NCBI Taxonomy" id="291594"/>
    <lineage>
        <taxon>Bacteria</taxon>
        <taxon>Bacillati</taxon>
        <taxon>Actinomycetota</taxon>
        <taxon>Actinomycetes</taxon>
        <taxon>Micromonosporales</taxon>
        <taxon>Micromonosporaceae</taxon>
        <taxon>Micromonospora</taxon>
    </lineage>
</organism>
<dbReference type="Gene3D" id="3.90.180.10">
    <property type="entry name" value="Medium-chain alcohol dehydrogenases, catalytic domain"/>
    <property type="match status" value="1"/>
</dbReference>
<gene>
    <name evidence="3" type="ORF">GA0070623_0816</name>
</gene>
<dbReference type="InterPro" id="IPR011032">
    <property type="entry name" value="GroES-like_sf"/>
</dbReference>
<evidence type="ECO:0000256" key="1">
    <source>
        <dbReference type="SAM" id="MobiDB-lite"/>
    </source>
</evidence>
<feature type="region of interest" description="Disordered" evidence="1">
    <location>
        <begin position="1"/>
        <end position="28"/>
    </location>
</feature>
<proteinExistence type="predicted"/>
<dbReference type="InterPro" id="IPR051397">
    <property type="entry name" value="Zn-ADH-like_protein"/>
</dbReference>
<dbReference type="GO" id="GO:0016491">
    <property type="term" value="F:oxidoreductase activity"/>
    <property type="evidence" value="ECO:0007669"/>
    <property type="project" value="InterPro"/>
</dbReference>
<evidence type="ECO:0000313" key="4">
    <source>
        <dbReference type="Proteomes" id="UP000198226"/>
    </source>
</evidence>
<dbReference type="SMART" id="SM00829">
    <property type="entry name" value="PKS_ER"/>
    <property type="match status" value="1"/>
</dbReference>
<dbReference type="Gene3D" id="3.40.50.720">
    <property type="entry name" value="NAD(P)-binding Rossmann-like Domain"/>
    <property type="match status" value="1"/>
</dbReference>
<sequence length="355" mass="34886">MTADPADPPPTAGPAAASATAGPDGAPVSAAASMPAVVVTGHGEPPVVVERPRPVPAGGEVSVRVTAAPLTPLDLLCASGTSYLGAPALPYVPGVQGVGTLDDGTPVWFPTRAGMAPGDGSLAGYAVVPATDPVPLPPGADHRLVAALGLSAVAAWAALTLRGGLRPGEVVLVLAAGGAVGQAAVQLARLAGAGRVVAACRSDAAVYSARRSGADAVVRLTADDEPETLARRFRQAADGPVDLVLDPLFGVPAAAALRALAPGGRLVNLGGSAAPTAPIDSATLRGGSLRILGYTNNELTAAERATAITLVAGHAAAGRLTVAHQVRPLAEAAEAWADQRAGTAAGRIVLVPPPD</sequence>
<dbReference type="SUPFAM" id="SSF51735">
    <property type="entry name" value="NAD(P)-binding Rossmann-fold domains"/>
    <property type="match status" value="1"/>
</dbReference>
<dbReference type="AlphaFoldDB" id="A0A1C5H742"/>
<name>A0A1C5H742_9ACTN</name>
<dbReference type="Proteomes" id="UP000198226">
    <property type="component" value="Chromosome I"/>
</dbReference>
<evidence type="ECO:0000259" key="2">
    <source>
        <dbReference type="SMART" id="SM00829"/>
    </source>
</evidence>
<dbReference type="InterPro" id="IPR036291">
    <property type="entry name" value="NAD(P)-bd_dom_sf"/>
</dbReference>
<dbReference type="InterPro" id="IPR013149">
    <property type="entry name" value="ADH-like_C"/>
</dbReference>
<dbReference type="Pfam" id="PF00107">
    <property type="entry name" value="ADH_zinc_N"/>
    <property type="match status" value="1"/>
</dbReference>
<keyword evidence="4" id="KW-1185">Reference proteome</keyword>
<protein>
    <submittedName>
        <fullName evidence="3">NADPH:quinone reductase</fullName>
    </submittedName>
</protein>
<accession>A0A1C5H742</accession>
<evidence type="ECO:0000313" key="3">
    <source>
        <dbReference type="EMBL" id="SCG41727.1"/>
    </source>
</evidence>
<dbReference type="EMBL" id="LT607752">
    <property type="protein sequence ID" value="SCG41727.1"/>
    <property type="molecule type" value="Genomic_DNA"/>
</dbReference>
<feature type="compositionally biased region" description="Low complexity" evidence="1">
    <location>
        <begin position="13"/>
        <end position="28"/>
    </location>
</feature>